<keyword evidence="5" id="KW-0735">Signal-anchor</keyword>
<evidence type="ECO:0000256" key="8">
    <source>
        <dbReference type="ARBA" id="ARBA00023136"/>
    </source>
</evidence>
<organism evidence="15 16">
    <name type="scientific">Enterococcus villorum</name>
    <dbReference type="NCBI Taxonomy" id="112904"/>
    <lineage>
        <taxon>Bacteria</taxon>
        <taxon>Bacillati</taxon>
        <taxon>Bacillota</taxon>
        <taxon>Bacilli</taxon>
        <taxon>Lactobacillales</taxon>
        <taxon>Enterococcaceae</taxon>
        <taxon>Enterococcus</taxon>
    </lineage>
</organism>
<feature type="compositionally biased region" description="Basic residues" evidence="12">
    <location>
        <begin position="26"/>
        <end position="36"/>
    </location>
</feature>
<dbReference type="Pfam" id="PF03816">
    <property type="entry name" value="LytR_cpsA_psr"/>
    <property type="match status" value="1"/>
</dbReference>
<evidence type="ECO:0000256" key="1">
    <source>
        <dbReference type="ARBA" id="ARBA00004401"/>
    </source>
</evidence>
<dbReference type="InterPro" id="IPR004474">
    <property type="entry name" value="LytR_CpsA_psr"/>
</dbReference>
<protein>
    <recommendedName>
        <fullName evidence="11">Regulatory protein MsrR</fullName>
    </recommendedName>
</protein>
<dbReference type="AlphaFoldDB" id="A0A1V8YFQ7"/>
<keyword evidence="9" id="KW-0804">Transcription</keyword>
<evidence type="ECO:0000256" key="13">
    <source>
        <dbReference type="SAM" id="Phobius"/>
    </source>
</evidence>
<feature type="transmembrane region" description="Helical" evidence="13">
    <location>
        <begin position="112"/>
        <end position="135"/>
    </location>
</feature>
<evidence type="ECO:0000256" key="10">
    <source>
        <dbReference type="ARBA" id="ARBA00037178"/>
    </source>
</evidence>
<feature type="region of interest" description="Disordered" evidence="12">
    <location>
        <begin position="1"/>
        <end position="46"/>
    </location>
</feature>
<dbReference type="STRING" id="112904.BH747_00840"/>
<evidence type="ECO:0000256" key="4">
    <source>
        <dbReference type="ARBA" id="ARBA00022692"/>
    </source>
</evidence>
<dbReference type="EMBL" id="MJEA01000001">
    <property type="protein sequence ID" value="OQO71412.1"/>
    <property type="molecule type" value="Genomic_DNA"/>
</dbReference>
<evidence type="ECO:0000256" key="3">
    <source>
        <dbReference type="ARBA" id="ARBA00022475"/>
    </source>
</evidence>
<keyword evidence="3" id="KW-1003">Cell membrane</keyword>
<keyword evidence="6 13" id="KW-1133">Transmembrane helix</keyword>
<keyword evidence="4 13" id="KW-0812">Transmembrane</keyword>
<evidence type="ECO:0000256" key="2">
    <source>
        <dbReference type="ARBA" id="ARBA00006068"/>
    </source>
</evidence>
<gene>
    <name evidence="15" type="ORF">BH747_00840</name>
</gene>
<evidence type="ECO:0000313" key="16">
    <source>
        <dbReference type="Proteomes" id="UP000192477"/>
    </source>
</evidence>
<comment type="similarity">
    <text evidence="2">Belongs to the LytR/CpsA/Psr (LCP) family.</text>
</comment>
<name>A0A1V8YFQ7_9ENTE</name>
<evidence type="ECO:0000313" key="15">
    <source>
        <dbReference type="EMBL" id="OQO71412.1"/>
    </source>
</evidence>
<dbReference type="RefSeq" id="WP_081181489.1">
    <property type="nucleotide sequence ID" value="NZ_MJEA01000001.1"/>
</dbReference>
<evidence type="ECO:0000256" key="6">
    <source>
        <dbReference type="ARBA" id="ARBA00022989"/>
    </source>
</evidence>
<dbReference type="PANTHER" id="PTHR33392">
    <property type="entry name" value="POLYISOPRENYL-TEICHOIC ACID--PEPTIDOGLYCAN TEICHOIC ACID TRANSFERASE TAGU"/>
    <property type="match status" value="1"/>
</dbReference>
<evidence type="ECO:0000256" key="9">
    <source>
        <dbReference type="ARBA" id="ARBA00023163"/>
    </source>
</evidence>
<sequence>MSRMDRYKNIHKKAKPLKNETDNLFRRTHKNKKEKHHQVETDDATRIYRKYQEAPNSYEDEEVYGSSQPHRILSDTKEKNSYQEKKSFFKRRKGKDSFQPKKTKKKRSWKKIVLGIFLFLVLFSIISFFVGKFVAEHDTSLQSVTTETFNGVPSSSGAHNVLILGSDTRGEDAGRADTIMVLQLDGPAHKPKLISFMRDSFVTIPGVGQNKINSAYAYGGADLVRQTVKENFGIDCQYYAKVDFKSFEKVIDALFMTGVKIDAEKELNLDGVDIKKGVQKMDGHVLLQYARFRMDEEGDFGRVRRQQQVMNAIFNQLKNPLNLIRSPYAAGKAIGYTSTNVSAFFLVKNLFSIARGIGGIDRLSVPVDGSWNFGNSSYAGSVLVIDNEANKAAISDFLSK</sequence>
<reference evidence="15 16" key="1">
    <citation type="journal article" date="2017" name="BMC Microbiol.">
        <title>Comparative genomics of Enterococcus spp. isolated from bovine feces.</title>
        <authorList>
            <person name="Beukers A.G."/>
            <person name="Zaheer R."/>
            <person name="Goji N."/>
            <person name="Amoako K.K."/>
            <person name="Chaves A.V."/>
            <person name="Ward M.P."/>
            <person name="McAllister T.A."/>
        </authorList>
    </citation>
    <scope>NUCLEOTIDE SEQUENCE [LARGE SCALE GENOMIC DNA]</scope>
    <source>
        <strain evidence="15 16">F1129D 143</strain>
    </source>
</reference>
<proteinExistence type="inferred from homology"/>
<evidence type="ECO:0000256" key="5">
    <source>
        <dbReference type="ARBA" id="ARBA00022968"/>
    </source>
</evidence>
<dbReference type="InterPro" id="IPR050922">
    <property type="entry name" value="LytR/CpsA/Psr_CW_biosynth"/>
</dbReference>
<accession>A0A1V8YFQ7</accession>
<comment type="caution">
    <text evidence="15">The sequence shown here is derived from an EMBL/GenBank/DDBJ whole genome shotgun (WGS) entry which is preliminary data.</text>
</comment>
<comment type="subcellular location">
    <subcellularLocation>
        <location evidence="1">Cell membrane</location>
        <topology evidence="1">Single-pass type II membrane protein</topology>
    </subcellularLocation>
</comment>
<evidence type="ECO:0000256" key="11">
    <source>
        <dbReference type="ARBA" id="ARBA00040752"/>
    </source>
</evidence>
<dbReference type="Gene3D" id="3.40.630.190">
    <property type="entry name" value="LCP protein"/>
    <property type="match status" value="1"/>
</dbReference>
<evidence type="ECO:0000256" key="7">
    <source>
        <dbReference type="ARBA" id="ARBA00023015"/>
    </source>
</evidence>
<comment type="function">
    <text evidence="10">Involved in SarA attenuation. Affects resistance to oxacillin and teicoplanin, as well as the synthesis of virulence factors.</text>
</comment>
<dbReference type="NCBIfam" id="TIGR00350">
    <property type="entry name" value="lytR_cpsA_psr"/>
    <property type="match status" value="1"/>
</dbReference>
<evidence type="ECO:0000256" key="12">
    <source>
        <dbReference type="SAM" id="MobiDB-lite"/>
    </source>
</evidence>
<dbReference type="GO" id="GO:0005886">
    <property type="term" value="C:plasma membrane"/>
    <property type="evidence" value="ECO:0007669"/>
    <property type="project" value="UniProtKB-SubCell"/>
</dbReference>
<dbReference type="Proteomes" id="UP000192477">
    <property type="component" value="Unassembled WGS sequence"/>
</dbReference>
<feature type="region of interest" description="Disordered" evidence="12">
    <location>
        <begin position="83"/>
        <end position="102"/>
    </location>
</feature>
<evidence type="ECO:0000259" key="14">
    <source>
        <dbReference type="Pfam" id="PF03816"/>
    </source>
</evidence>
<dbReference type="OrthoDB" id="9782542at2"/>
<feature type="compositionally biased region" description="Basic and acidic residues" evidence="12">
    <location>
        <begin position="37"/>
        <end position="46"/>
    </location>
</feature>
<keyword evidence="7" id="KW-0805">Transcription regulation</keyword>
<feature type="domain" description="Cell envelope-related transcriptional attenuator" evidence="14">
    <location>
        <begin position="175"/>
        <end position="318"/>
    </location>
</feature>
<keyword evidence="8 13" id="KW-0472">Membrane</keyword>
<dbReference type="PANTHER" id="PTHR33392:SF8">
    <property type="entry name" value="REGULATORY PROTEIN MSRR"/>
    <property type="match status" value="1"/>
</dbReference>